<dbReference type="InterPro" id="IPR028976">
    <property type="entry name" value="CheC-like_sf"/>
</dbReference>
<organism evidence="3 4">
    <name type="scientific">Acetomicrobium hydrogeniformans</name>
    <dbReference type="NCBI Taxonomy" id="649746"/>
    <lineage>
        <taxon>Bacteria</taxon>
        <taxon>Thermotogati</taxon>
        <taxon>Synergistota</taxon>
        <taxon>Synergistia</taxon>
        <taxon>Synergistales</taxon>
        <taxon>Acetomicrobiaceae</taxon>
        <taxon>Acetomicrobium</taxon>
    </lineage>
</organism>
<dbReference type="InterPro" id="IPR028051">
    <property type="entry name" value="CheX-like_dom"/>
</dbReference>
<dbReference type="Gene3D" id="3.40.1550.10">
    <property type="entry name" value="CheC-like"/>
    <property type="match status" value="1"/>
</dbReference>
<reference evidence="3 4" key="1">
    <citation type="journal article" date="2020" name="Biotechnol. Biofuels">
        <title>New insights from the biogas microbiome by comprehensive genome-resolved metagenomics of nearly 1600 species originating from multiple anaerobic digesters.</title>
        <authorList>
            <person name="Campanaro S."/>
            <person name="Treu L."/>
            <person name="Rodriguez-R L.M."/>
            <person name="Kovalovszki A."/>
            <person name="Ziels R.M."/>
            <person name="Maus I."/>
            <person name="Zhu X."/>
            <person name="Kougias P.G."/>
            <person name="Basile A."/>
            <person name="Luo G."/>
            <person name="Schluter A."/>
            <person name="Konstantinidis K.T."/>
            <person name="Angelidaki I."/>
        </authorList>
    </citation>
    <scope>NUCLEOTIDE SEQUENCE [LARGE SCALE GENOMIC DNA]</scope>
    <source>
        <strain evidence="3">AS25fmACSIPFO_94</strain>
    </source>
</reference>
<feature type="domain" description="Chemotaxis phosphatase CheX-like" evidence="2">
    <location>
        <begin position="48"/>
        <end position="131"/>
    </location>
</feature>
<dbReference type="Pfam" id="PF13690">
    <property type="entry name" value="CheX"/>
    <property type="match status" value="1"/>
</dbReference>
<protein>
    <submittedName>
        <fullName evidence="3">Chemotaxis protein CheX</fullName>
    </submittedName>
</protein>
<dbReference type="EMBL" id="DURU01000020">
    <property type="protein sequence ID" value="HHZ03702.1"/>
    <property type="molecule type" value="Genomic_DNA"/>
</dbReference>
<dbReference type="Proteomes" id="UP000525027">
    <property type="component" value="Unassembled WGS sequence"/>
</dbReference>
<dbReference type="SUPFAM" id="SSF103039">
    <property type="entry name" value="CheC-like"/>
    <property type="match status" value="1"/>
</dbReference>
<dbReference type="AlphaFoldDB" id="A0A7V7BY14"/>
<proteinExistence type="predicted"/>
<evidence type="ECO:0000259" key="2">
    <source>
        <dbReference type="Pfam" id="PF13690"/>
    </source>
</evidence>
<keyword evidence="1" id="KW-0145">Chemotaxis</keyword>
<dbReference type="CDD" id="cd17906">
    <property type="entry name" value="CheX"/>
    <property type="match status" value="1"/>
</dbReference>
<gene>
    <name evidence="3" type="ORF">GX397_01205</name>
</gene>
<sequence>MDPKIFTVVVNGFAGALVSVCKSMGVDITLDKASITSQVSVSGCRAAALVGFVASKARGTVAIMVDEASFNEIVSAMSGGAITPKLGDALSMSVLGELANMASGQAFIKLNEMGSVDLTPPQLLVGEHIKSIPSAGDSTKYFTLPFRLKDGGTLYLVLAIS</sequence>
<comment type="caution">
    <text evidence="3">The sequence shown here is derived from an EMBL/GenBank/DDBJ whole genome shotgun (WGS) entry which is preliminary data.</text>
</comment>
<evidence type="ECO:0000313" key="4">
    <source>
        <dbReference type="Proteomes" id="UP000525027"/>
    </source>
</evidence>
<name>A0A7V7BY14_9BACT</name>
<accession>A0A7V7BY14</accession>
<evidence type="ECO:0000256" key="1">
    <source>
        <dbReference type="ARBA" id="ARBA00022500"/>
    </source>
</evidence>
<dbReference type="RefSeq" id="WP_273002044.1">
    <property type="nucleotide sequence ID" value="NZ_DURU01000020.1"/>
</dbReference>
<dbReference type="GO" id="GO:0006935">
    <property type="term" value="P:chemotaxis"/>
    <property type="evidence" value="ECO:0007669"/>
    <property type="project" value="UniProtKB-KW"/>
</dbReference>
<evidence type="ECO:0000313" key="3">
    <source>
        <dbReference type="EMBL" id="HHZ03702.1"/>
    </source>
</evidence>